<dbReference type="Proteomes" id="UP001142291">
    <property type="component" value="Unassembled WGS sequence"/>
</dbReference>
<feature type="transmembrane region" description="Helical" evidence="1">
    <location>
        <begin position="34"/>
        <end position="54"/>
    </location>
</feature>
<dbReference type="RefSeq" id="WP_204962830.1">
    <property type="nucleotide sequence ID" value="NZ_BAAAUR010000002.1"/>
</dbReference>
<evidence type="ECO:0008006" key="4">
    <source>
        <dbReference type="Google" id="ProtNLM"/>
    </source>
</evidence>
<feature type="transmembrane region" description="Helical" evidence="1">
    <location>
        <begin position="122"/>
        <end position="142"/>
    </location>
</feature>
<sequence>MIDASIAPVLITLTTLCTVIMIGVGFLPGPSRESVIWSSAFTSAMGASYLAQAAASADVAPLNAMSAGFALLALGLVWVGVRVRAGRTRVFLLPTIAAAIGGTAVLLVLQRSPGVALDVAEAVGVVLAAAALIATSTELVALRGATRVAVLPLAVGAGVSSVFALIWVVTRVLRPTNDTAAVASAVDTIRADLGIMAIIYLVTALVTTLLLCRTEAAPTDTVPGAGFDRVARDRLSRAERAGDAWWSVLEVRLDDPQVLREASSTLAYSRVLERFANDLLDVVPPEADIEMLDPTRALVLLPRHDPAVRPIIRALLDRLTTVDDDQSITVRLSASVGWASVSMFGFALDDLVHAASAAADDAQRAGGDRWDRAIASI</sequence>
<protein>
    <recommendedName>
        <fullName evidence="4">GGDEF domain-containing protein</fullName>
    </recommendedName>
</protein>
<feature type="transmembrane region" description="Helical" evidence="1">
    <location>
        <begin position="6"/>
        <end position="27"/>
    </location>
</feature>
<reference evidence="2" key="2">
    <citation type="submission" date="2023-01" db="EMBL/GenBank/DDBJ databases">
        <authorList>
            <person name="Sun Q."/>
            <person name="Evtushenko L."/>
        </authorList>
    </citation>
    <scope>NUCLEOTIDE SEQUENCE</scope>
    <source>
        <strain evidence="2">VKM Ac-1940</strain>
    </source>
</reference>
<evidence type="ECO:0000313" key="3">
    <source>
        <dbReference type="Proteomes" id="UP001142291"/>
    </source>
</evidence>
<keyword evidence="1" id="KW-0812">Transmembrane</keyword>
<dbReference type="EMBL" id="BSER01000001">
    <property type="protein sequence ID" value="GLJ94313.1"/>
    <property type="molecule type" value="Genomic_DNA"/>
</dbReference>
<comment type="caution">
    <text evidence="2">The sequence shown here is derived from an EMBL/GenBank/DDBJ whole genome shotgun (WGS) entry which is preliminary data.</text>
</comment>
<keyword evidence="3" id="KW-1185">Reference proteome</keyword>
<dbReference type="Gene3D" id="3.30.70.270">
    <property type="match status" value="1"/>
</dbReference>
<feature type="transmembrane region" description="Helical" evidence="1">
    <location>
        <begin position="60"/>
        <end position="79"/>
    </location>
</feature>
<gene>
    <name evidence="2" type="ORF">GCM10017591_03740</name>
</gene>
<organism evidence="2 3">
    <name type="scientific">Microbacterium dextranolyticum</name>
    <dbReference type="NCBI Taxonomy" id="36806"/>
    <lineage>
        <taxon>Bacteria</taxon>
        <taxon>Bacillati</taxon>
        <taxon>Actinomycetota</taxon>
        <taxon>Actinomycetes</taxon>
        <taxon>Micrococcales</taxon>
        <taxon>Microbacteriaceae</taxon>
        <taxon>Microbacterium</taxon>
    </lineage>
</organism>
<dbReference type="InterPro" id="IPR029787">
    <property type="entry name" value="Nucleotide_cyclase"/>
</dbReference>
<name>A0A9W6HJW1_9MICO</name>
<feature type="transmembrane region" description="Helical" evidence="1">
    <location>
        <begin position="149"/>
        <end position="173"/>
    </location>
</feature>
<evidence type="ECO:0000313" key="2">
    <source>
        <dbReference type="EMBL" id="GLJ94313.1"/>
    </source>
</evidence>
<dbReference type="InterPro" id="IPR043128">
    <property type="entry name" value="Rev_trsase/Diguanyl_cyclase"/>
</dbReference>
<accession>A0A9W6HJW1</accession>
<keyword evidence="1" id="KW-1133">Transmembrane helix</keyword>
<feature type="transmembrane region" description="Helical" evidence="1">
    <location>
        <begin position="91"/>
        <end position="110"/>
    </location>
</feature>
<feature type="transmembrane region" description="Helical" evidence="1">
    <location>
        <begin position="193"/>
        <end position="212"/>
    </location>
</feature>
<dbReference type="AlphaFoldDB" id="A0A9W6HJW1"/>
<evidence type="ECO:0000256" key="1">
    <source>
        <dbReference type="SAM" id="Phobius"/>
    </source>
</evidence>
<proteinExistence type="predicted"/>
<dbReference type="SUPFAM" id="SSF55073">
    <property type="entry name" value="Nucleotide cyclase"/>
    <property type="match status" value="1"/>
</dbReference>
<keyword evidence="1" id="KW-0472">Membrane</keyword>
<reference evidence="2" key="1">
    <citation type="journal article" date="2014" name="Int. J. Syst. Evol. Microbiol.">
        <title>Complete genome sequence of Corynebacterium casei LMG S-19264T (=DSM 44701T), isolated from a smear-ripened cheese.</title>
        <authorList>
            <consortium name="US DOE Joint Genome Institute (JGI-PGF)"/>
            <person name="Walter F."/>
            <person name="Albersmeier A."/>
            <person name="Kalinowski J."/>
            <person name="Ruckert C."/>
        </authorList>
    </citation>
    <scope>NUCLEOTIDE SEQUENCE</scope>
    <source>
        <strain evidence="2">VKM Ac-1940</strain>
    </source>
</reference>